<evidence type="ECO:0000256" key="5">
    <source>
        <dbReference type="RuleBase" id="RU004453"/>
    </source>
</evidence>
<dbReference type="STRING" id="216938.SHELI_v1c09140"/>
<gene>
    <name evidence="9" type="primary">chiA</name>
    <name evidence="9" type="ORF">SHELI_v1c09140</name>
</gene>
<dbReference type="Pfam" id="PF00704">
    <property type="entry name" value="Glyco_hydro_18"/>
    <property type="match status" value="1"/>
</dbReference>
<dbReference type="PATRIC" id="fig|216938.3.peg.927"/>
<dbReference type="InterPro" id="IPR011583">
    <property type="entry name" value="Chitinase_II/V-like_cat"/>
</dbReference>
<feature type="domain" description="GH18" evidence="8">
    <location>
        <begin position="64"/>
        <end position="382"/>
    </location>
</feature>
<keyword evidence="7" id="KW-0732">Signal</keyword>
<keyword evidence="3 4" id="KW-0326">Glycosidase</keyword>
<evidence type="ECO:0000313" key="10">
    <source>
        <dbReference type="Proteomes" id="UP000094378"/>
    </source>
</evidence>
<proteinExistence type="inferred from homology"/>
<dbReference type="InterPro" id="IPR001579">
    <property type="entry name" value="Glyco_hydro_18_chit_AS"/>
</dbReference>
<dbReference type="SUPFAM" id="SSF51445">
    <property type="entry name" value="(Trans)glycosidases"/>
    <property type="match status" value="1"/>
</dbReference>
<name>A0A1B3SLR2_9MOLU</name>
<dbReference type="Gene3D" id="3.20.20.80">
    <property type="entry name" value="Glycosidases"/>
    <property type="match status" value="1"/>
</dbReference>
<evidence type="ECO:0000256" key="4">
    <source>
        <dbReference type="RuleBase" id="RU000489"/>
    </source>
</evidence>
<reference evidence="9 10" key="1">
    <citation type="submission" date="2016-08" db="EMBL/GenBank/DDBJ databases">
        <title>Complete genome sequence of Spiroplasma helicoides TABS-2 (DSM 22551).</title>
        <authorList>
            <person name="Shen W.-Y."/>
            <person name="Lo W.-S."/>
            <person name="Lai Y.-C."/>
            <person name="Kuo C.-H."/>
        </authorList>
    </citation>
    <scope>NUCLEOTIDE SEQUENCE [LARGE SCALE GENOMIC DNA]</scope>
    <source>
        <strain evidence="9 10">TABS-2</strain>
    </source>
</reference>
<dbReference type="GO" id="GO:0008843">
    <property type="term" value="F:endochitinase activity"/>
    <property type="evidence" value="ECO:0007669"/>
    <property type="project" value="UniProtKB-EC"/>
</dbReference>
<evidence type="ECO:0000256" key="2">
    <source>
        <dbReference type="ARBA" id="ARBA00022801"/>
    </source>
</evidence>
<dbReference type="EC" id="3.2.1.14" evidence="1"/>
<dbReference type="PANTHER" id="PTHR45708:SF49">
    <property type="entry name" value="ENDOCHITINASE"/>
    <property type="match status" value="1"/>
</dbReference>
<evidence type="ECO:0000256" key="7">
    <source>
        <dbReference type="SAM" id="SignalP"/>
    </source>
</evidence>
<dbReference type="InterPro" id="IPR017853">
    <property type="entry name" value="GH"/>
</dbReference>
<sequence>MKRLLITLSSVVLTTSSAFGAWACNKTDSNNTPTTENNTPTTPSEPGGEPEPENPVPTPEDNSKVLVGYWYDWGGNYQVKVNFNDIDDAYNVINLSFLYAQTSNTMPVFQPSNPTEVKNGIKYLHSKNKKVLISMGGQTGESMRFNENQKDELKQTILNVVKEYDLDGIDLDWEGSCLADRTSQKVTSDAIIEIKNEWAKDNKHFYITMAPELPYLKESTEASGSSYVPFFKQLDKYYDWINPQFYNGWAWGPYVEQDEATALGLQYGSIITNDDYANRGIFYYLVTKYLTYKKSNLNGFYQLDPKRFVIGASTNEPAGRGAAYEGAINKVYELLKKDNVSIKGLMTWALNYDGYDGPIQNAGQTTWTKWSFAKWFKNTFAK</sequence>
<dbReference type="GO" id="GO:0005975">
    <property type="term" value="P:carbohydrate metabolic process"/>
    <property type="evidence" value="ECO:0007669"/>
    <property type="project" value="InterPro"/>
</dbReference>
<dbReference type="GO" id="GO:0008061">
    <property type="term" value="F:chitin binding"/>
    <property type="evidence" value="ECO:0007669"/>
    <property type="project" value="InterPro"/>
</dbReference>
<dbReference type="AlphaFoldDB" id="A0A1B3SLR2"/>
<evidence type="ECO:0000259" key="8">
    <source>
        <dbReference type="PROSITE" id="PS51910"/>
    </source>
</evidence>
<feature type="signal peptide" evidence="7">
    <location>
        <begin position="1"/>
        <end position="23"/>
    </location>
</feature>
<keyword evidence="2 4" id="KW-0378">Hydrolase</keyword>
<dbReference type="SMART" id="SM00636">
    <property type="entry name" value="Glyco_18"/>
    <property type="match status" value="1"/>
</dbReference>
<evidence type="ECO:0000313" key="9">
    <source>
        <dbReference type="EMBL" id="AOG60863.1"/>
    </source>
</evidence>
<dbReference type="Proteomes" id="UP000094378">
    <property type="component" value="Chromosome"/>
</dbReference>
<protein>
    <recommendedName>
        <fullName evidence="1">chitinase</fullName>
        <ecNumber evidence="1">3.2.1.14</ecNumber>
    </recommendedName>
</protein>
<feature type="region of interest" description="Disordered" evidence="6">
    <location>
        <begin position="23"/>
        <end position="61"/>
    </location>
</feature>
<dbReference type="KEGG" id="shj:SHELI_v1c09140"/>
<organism evidence="9 10">
    <name type="scientific">Spiroplasma helicoides</name>
    <dbReference type="NCBI Taxonomy" id="216938"/>
    <lineage>
        <taxon>Bacteria</taxon>
        <taxon>Bacillati</taxon>
        <taxon>Mycoplasmatota</taxon>
        <taxon>Mollicutes</taxon>
        <taxon>Entomoplasmatales</taxon>
        <taxon>Spiroplasmataceae</taxon>
        <taxon>Spiroplasma</taxon>
    </lineage>
</organism>
<feature type="chain" id="PRO_5008554065" description="chitinase" evidence="7">
    <location>
        <begin position="24"/>
        <end position="382"/>
    </location>
</feature>
<evidence type="ECO:0000256" key="3">
    <source>
        <dbReference type="ARBA" id="ARBA00023295"/>
    </source>
</evidence>
<evidence type="ECO:0000256" key="1">
    <source>
        <dbReference type="ARBA" id="ARBA00012729"/>
    </source>
</evidence>
<dbReference type="PANTHER" id="PTHR45708">
    <property type="entry name" value="ENDOCHITINASE"/>
    <property type="match status" value="1"/>
</dbReference>
<keyword evidence="10" id="KW-1185">Reference proteome</keyword>
<evidence type="ECO:0000256" key="6">
    <source>
        <dbReference type="SAM" id="MobiDB-lite"/>
    </source>
</evidence>
<dbReference type="RefSeq" id="WP_069117125.1">
    <property type="nucleotide sequence ID" value="NZ_CP017015.1"/>
</dbReference>
<dbReference type="PROSITE" id="PS51910">
    <property type="entry name" value="GH18_2"/>
    <property type="match status" value="1"/>
</dbReference>
<dbReference type="InterPro" id="IPR050542">
    <property type="entry name" value="Glycosyl_Hydrlase18_Chitinase"/>
</dbReference>
<accession>A0A1B3SLR2</accession>
<feature type="compositionally biased region" description="Low complexity" evidence="6">
    <location>
        <begin position="27"/>
        <end position="47"/>
    </location>
</feature>
<dbReference type="InterPro" id="IPR001223">
    <property type="entry name" value="Glyco_hydro18_cat"/>
</dbReference>
<dbReference type="EMBL" id="CP017015">
    <property type="protein sequence ID" value="AOG60863.1"/>
    <property type="molecule type" value="Genomic_DNA"/>
</dbReference>
<dbReference type="PROSITE" id="PS01095">
    <property type="entry name" value="GH18_1"/>
    <property type="match status" value="1"/>
</dbReference>
<comment type="similarity">
    <text evidence="5">Belongs to the glycosyl hydrolase 18 family.</text>
</comment>
<dbReference type="OrthoDB" id="315328at2"/>